<dbReference type="EMBL" id="CP029550">
    <property type="protein sequence ID" value="AWN40187.1"/>
    <property type="molecule type" value="Genomic_DNA"/>
</dbReference>
<feature type="chain" id="PRO_5016009392" evidence="1">
    <location>
        <begin position="19"/>
        <end position="326"/>
    </location>
</feature>
<keyword evidence="3" id="KW-1185">Reference proteome</keyword>
<evidence type="ECO:0000313" key="3">
    <source>
        <dbReference type="Proteomes" id="UP000245926"/>
    </source>
</evidence>
<dbReference type="AlphaFoldDB" id="A0A2U8W288"/>
<evidence type="ECO:0000256" key="1">
    <source>
        <dbReference type="SAM" id="SignalP"/>
    </source>
</evidence>
<dbReference type="KEGG" id="mets:DK389_06135"/>
<dbReference type="RefSeq" id="WP_109888119.1">
    <property type="nucleotide sequence ID" value="NZ_CP029550.1"/>
</dbReference>
<organism evidence="2 3">
    <name type="scientific">Methylobacterium durans</name>
    <dbReference type="NCBI Taxonomy" id="2202825"/>
    <lineage>
        <taxon>Bacteria</taxon>
        <taxon>Pseudomonadati</taxon>
        <taxon>Pseudomonadota</taxon>
        <taxon>Alphaproteobacteria</taxon>
        <taxon>Hyphomicrobiales</taxon>
        <taxon>Methylobacteriaceae</taxon>
        <taxon>Methylobacterium</taxon>
    </lineage>
</organism>
<keyword evidence="1" id="KW-0732">Signal</keyword>
<reference evidence="3" key="1">
    <citation type="submission" date="2018-05" db="EMBL/GenBank/DDBJ databases">
        <title>Complete Genome Sequence of Methylobacterium sp. 17SD2-17.</title>
        <authorList>
            <person name="Srinivasan S."/>
        </authorList>
    </citation>
    <scope>NUCLEOTIDE SEQUENCE [LARGE SCALE GENOMIC DNA]</scope>
    <source>
        <strain evidence="3">17SD2-17</strain>
    </source>
</reference>
<sequence>MRALVRTLLSASVLAAGAVPTAAIGAESAGPALAEATAEPRAEAREGIREGARDETVAEILRRLRRETGLQAEPTRTIAETPSTDEALSAHQRRVQKKLDDDERTWNRITTSICSACGVPGRGSRAASVTPGDVLARQAPAAGALARASASEATGTRLAEAVRPRLRYARLRRQLLGQPRLAEAGTGVGTEAAVAARSAGAPRRPVASAARKRLRYAAYRRRILGQPRAVAGIRRRVRAAWLRPGSLARTRSARERMLLARRHEARNRRAALRTRLVAYLDGAAIANRSRNSSLPRPVRRHDALCTYGYGPIVPASLHQTTCLTGP</sequence>
<dbReference type="OrthoDB" id="9842501at2"/>
<evidence type="ECO:0000313" key="2">
    <source>
        <dbReference type="EMBL" id="AWN40187.1"/>
    </source>
</evidence>
<protein>
    <submittedName>
        <fullName evidence="2">Uncharacterized protein</fullName>
    </submittedName>
</protein>
<gene>
    <name evidence="2" type="ORF">DK389_06135</name>
</gene>
<proteinExistence type="predicted"/>
<accession>A0A2U8W288</accession>
<name>A0A2U8W288_9HYPH</name>
<feature type="signal peptide" evidence="1">
    <location>
        <begin position="1"/>
        <end position="18"/>
    </location>
</feature>
<dbReference type="Proteomes" id="UP000245926">
    <property type="component" value="Chromosome"/>
</dbReference>